<dbReference type="PANTHER" id="PTHR33110:SF64">
    <property type="entry name" value="F-BOX DOMAIN-CONTAINING PROTEIN"/>
    <property type="match status" value="1"/>
</dbReference>
<dbReference type="InterPro" id="IPR036047">
    <property type="entry name" value="F-box-like_dom_sf"/>
</dbReference>
<keyword evidence="3" id="KW-1185">Reference proteome</keyword>
<organism evidence="2 3">
    <name type="scientific">Lolium multiflorum</name>
    <name type="common">Italian ryegrass</name>
    <name type="synonym">Lolium perenne subsp. multiflorum</name>
    <dbReference type="NCBI Taxonomy" id="4521"/>
    <lineage>
        <taxon>Eukaryota</taxon>
        <taxon>Viridiplantae</taxon>
        <taxon>Streptophyta</taxon>
        <taxon>Embryophyta</taxon>
        <taxon>Tracheophyta</taxon>
        <taxon>Spermatophyta</taxon>
        <taxon>Magnoliopsida</taxon>
        <taxon>Liliopsida</taxon>
        <taxon>Poales</taxon>
        <taxon>Poaceae</taxon>
        <taxon>BOP clade</taxon>
        <taxon>Pooideae</taxon>
        <taxon>Poodae</taxon>
        <taxon>Poeae</taxon>
        <taxon>Poeae Chloroplast Group 2 (Poeae type)</taxon>
        <taxon>Loliodinae</taxon>
        <taxon>Loliinae</taxon>
        <taxon>Lolium</taxon>
    </lineage>
</organism>
<protein>
    <recommendedName>
        <fullName evidence="1">F-box domain-containing protein</fullName>
    </recommendedName>
</protein>
<gene>
    <name evidence="2" type="ORF">QYE76_014340</name>
</gene>
<evidence type="ECO:0000313" key="2">
    <source>
        <dbReference type="EMBL" id="KAK1697643.1"/>
    </source>
</evidence>
<dbReference type="EMBL" id="JAUUTY010000001">
    <property type="protein sequence ID" value="KAK1697643.1"/>
    <property type="molecule type" value="Genomic_DNA"/>
</dbReference>
<evidence type="ECO:0000259" key="1">
    <source>
        <dbReference type="SMART" id="SM00256"/>
    </source>
</evidence>
<dbReference type="PANTHER" id="PTHR33110">
    <property type="entry name" value="F-BOX/KELCH-REPEAT PROTEIN-RELATED"/>
    <property type="match status" value="1"/>
</dbReference>
<comment type="caution">
    <text evidence="2">The sequence shown here is derived from an EMBL/GenBank/DDBJ whole genome shotgun (WGS) entry which is preliminary data.</text>
</comment>
<dbReference type="InterPro" id="IPR005174">
    <property type="entry name" value="KIB1-4_b-propeller"/>
</dbReference>
<dbReference type="Pfam" id="PF03478">
    <property type="entry name" value="Beta-prop_KIB1-4"/>
    <property type="match status" value="1"/>
</dbReference>
<feature type="domain" description="F-box" evidence="1">
    <location>
        <begin position="6"/>
        <end position="47"/>
    </location>
</feature>
<sequence>MSWSGLPADLVSEIADRITEHADLARFRSVCPSWRSASAAHAARRRVPLLLVPSQISSVNRGLWSLADDRIVEIPVPAASGFFFLFASPRGWTLGVAHDGASAKLLHPITGASEGLPKLPPPFFRDGDRKILRDMVWDRSPDAIMISPGKGAFFCRLPPSGGGGSWSPVAGCSLQDAGRVSSITYCDGTFYLLDGSTRRVMAVDGTTFAVAAVIEPPDMVLPARFWLEPNSVLVASSGELLLIVRTSLLLEVVYHSSEGFLKIFRAGVRGPAAAWSEVTDGSGIGDRAVFVDHFRGFCVEASGVNGLRRNCMYVARGYEVVDDDYGMDVYAKFTVSVLDLADLTTDNLEYGNLSKFRDGSLWRWPSWLMH</sequence>
<dbReference type="Gene3D" id="1.20.1280.50">
    <property type="match status" value="1"/>
</dbReference>
<name>A0AAD8U4C3_LOLMU</name>
<accession>A0AAD8U4C3</accession>
<reference evidence="2" key="1">
    <citation type="submission" date="2023-07" db="EMBL/GenBank/DDBJ databases">
        <title>A chromosome-level genome assembly of Lolium multiflorum.</title>
        <authorList>
            <person name="Chen Y."/>
            <person name="Copetti D."/>
            <person name="Kolliker R."/>
            <person name="Studer B."/>
        </authorList>
    </citation>
    <scope>NUCLEOTIDE SEQUENCE</scope>
    <source>
        <strain evidence="2">02402/16</strain>
        <tissue evidence="2">Leaf</tissue>
    </source>
</reference>
<dbReference type="AlphaFoldDB" id="A0AAD8U4C3"/>
<dbReference type="InterPro" id="IPR001810">
    <property type="entry name" value="F-box_dom"/>
</dbReference>
<dbReference type="SUPFAM" id="SSF81383">
    <property type="entry name" value="F-box domain"/>
    <property type="match status" value="1"/>
</dbReference>
<dbReference type="SMART" id="SM00256">
    <property type="entry name" value="FBOX"/>
    <property type="match status" value="1"/>
</dbReference>
<evidence type="ECO:0000313" key="3">
    <source>
        <dbReference type="Proteomes" id="UP001231189"/>
    </source>
</evidence>
<dbReference type="Proteomes" id="UP001231189">
    <property type="component" value="Unassembled WGS sequence"/>
</dbReference>
<proteinExistence type="predicted"/>